<dbReference type="GO" id="GO:0006355">
    <property type="term" value="P:regulation of DNA-templated transcription"/>
    <property type="evidence" value="ECO:0007669"/>
    <property type="project" value="InterPro"/>
</dbReference>
<reference evidence="3 4" key="1">
    <citation type="submission" date="2020-04" db="EMBL/GenBank/DDBJ databases">
        <title>Usitatibacter rugosus gen. nov., sp. nov. and Usitatibacter palustris sp. nov., novel members of Usitatibacteraceae fam. nov. within the order Nitrosomonadales isolated from soil.</title>
        <authorList>
            <person name="Huber K.J."/>
            <person name="Neumann-Schaal M."/>
            <person name="Geppert A."/>
            <person name="Luckner M."/>
            <person name="Wanner G."/>
            <person name="Overmann J."/>
        </authorList>
    </citation>
    <scope>NUCLEOTIDE SEQUENCE [LARGE SCALE GENOMIC DNA]</scope>
    <source>
        <strain evidence="3 4">Swamp67</strain>
    </source>
</reference>
<evidence type="ECO:0000259" key="2">
    <source>
        <dbReference type="PROSITE" id="PS50043"/>
    </source>
</evidence>
<evidence type="ECO:0000313" key="4">
    <source>
        <dbReference type="Proteomes" id="UP000503096"/>
    </source>
</evidence>
<name>A0A6M4H4L8_9PROT</name>
<dbReference type="KEGG" id="upl:DSM104440_01307"/>
<evidence type="ECO:0000256" key="1">
    <source>
        <dbReference type="SAM" id="MobiDB-lite"/>
    </source>
</evidence>
<keyword evidence="4" id="KW-1185">Reference proteome</keyword>
<accession>A0A6M4H4L8</accession>
<dbReference type="InterPro" id="IPR016032">
    <property type="entry name" value="Sig_transdc_resp-reg_C-effctor"/>
</dbReference>
<dbReference type="InterPro" id="IPR036388">
    <property type="entry name" value="WH-like_DNA-bd_sf"/>
</dbReference>
<dbReference type="SMART" id="SM00421">
    <property type="entry name" value="HTH_LUXR"/>
    <property type="match status" value="1"/>
</dbReference>
<dbReference type="InterPro" id="IPR000792">
    <property type="entry name" value="Tscrpt_reg_LuxR_C"/>
</dbReference>
<dbReference type="InParanoid" id="A0A6M4H4L8"/>
<dbReference type="RefSeq" id="WP_171161251.1">
    <property type="nucleotide sequence ID" value="NZ_CP053073.1"/>
</dbReference>
<dbReference type="SUPFAM" id="SSF46894">
    <property type="entry name" value="C-terminal effector domain of the bipartite response regulators"/>
    <property type="match status" value="1"/>
</dbReference>
<dbReference type="PROSITE" id="PS50043">
    <property type="entry name" value="HTH_LUXR_2"/>
    <property type="match status" value="1"/>
</dbReference>
<gene>
    <name evidence="3" type="ORF">DSM104440_01307</name>
</gene>
<dbReference type="GO" id="GO:0003677">
    <property type="term" value="F:DNA binding"/>
    <property type="evidence" value="ECO:0007669"/>
    <property type="project" value="InterPro"/>
</dbReference>
<dbReference type="EMBL" id="CP053073">
    <property type="protein sequence ID" value="QJR14506.1"/>
    <property type="molecule type" value="Genomic_DNA"/>
</dbReference>
<organism evidence="3 4">
    <name type="scientific">Usitatibacter palustris</name>
    <dbReference type="NCBI Taxonomy" id="2732487"/>
    <lineage>
        <taxon>Bacteria</taxon>
        <taxon>Pseudomonadati</taxon>
        <taxon>Pseudomonadota</taxon>
        <taxon>Betaproteobacteria</taxon>
        <taxon>Nitrosomonadales</taxon>
        <taxon>Usitatibacteraceae</taxon>
        <taxon>Usitatibacter</taxon>
    </lineage>
</organism>
<dbReference type="Proteomes" id="UP000503096">
    <property type="component" value="Chromosome"/>
</dbReference>
<dbReference type="AlphaFoldDB" id="A0A6M4H4L8"/>
<dbReference type="Gene3D" id="1.10.10.10">
    <property type="entry name" value="Winged helix-like DNA-binding domain superfamily/Winged helix DNA-binding domain"/>
    <property type="match status" value="1"/>
</dbReference>
<feature type="region of interest" description="Disordered" evidence="1">
    <location>
        <begin position="262"/>
        <end position="291"/>
    </location>
</feature>
<feature type="domain" description="HTH luxR-type" evidence="2">
    <location>
        <begin position="1"/>
        <end position="52"/>
    </location>
</feature>
<sequence>MLELLADGATSRRMAETLGFRDGTMRVYLHQLYRKLGVANRSEAAVWFVNRNRGDLAKAAPAREAKASGDLFGDAAIAEGLYGALGVMSVFVGPCGLVWEVGLRMRGKTMDAALEERRDRTRALWRALLRGDFAFGKHAYDEDLDRTRADPTNAVLLAILLRIGGYSAAAERVSARIQDRRKAGPAPSARETNLLRAVTTAIDGGDLTALSRLASDKASDPTKHVALCALFHVNRASRDHDRARIAANALWTEAGSTRKQLEAMGEKPFAVAAKGETPPLKTTSKEKASSR</sequence>
<evidence type="ECO:0000313" key="3">
    <source>
        <dbReference type="EMBL" id="QJR14506.1"/>
    </source>
</evidence>
<proteinExistence type="predicted"/>
<protein>
    <recommendedName>
        <fullName evidence="2">HTH luxR-type domain-containing protein</fullName>
    </recommendedName>
</protein>
<dbReference type="Pfam" id="PF00196">
    <property type="entry name" value="GerE"/>
    <property type="match status" value="1"/>
</dbReference>